<accession>A0AAE0C590</accession>
<dbReference type="AlphaFoldDB" id="A0AAE0C590"/>
<feature type="region of interest" description="Disordered" evidence="1">
    <location>
        <begin position="151"/>
        <end position="224"/>
    </location>
</feature>
<name>A0AAE0C590_9CHLO</name>
<dbReference type="EMBL" id="LGRX02028514">
    <property type="protein sequence ID" value="KAK3247984.1"/>
    <property type="molecule type" value="Genomic_DNA"/>
</dbReference>
<comment type="caution">
    <text evidence="2">The sequence shown here is derived from an EMBL/GenBank/DDBJ whole genome shotgun (WGS) entry which is preliminary data.</text>
</comment>
<feature type="region of interest" description="Disordered" evidence="1">
    <location>
        <begin position="42"/>
        <end position="101"/>
    </location>
</feature>
<dbReference type="Proteomes" id="UP001190700">
    <property type="component" value="Unassembled WGS sequence"/>
</dbReference>
<reference evidence="2 3" key="1">
    <citation type="journal article" date="2015" name="Genome Biol. Evol.">
        <title>Comparative Genomics of a Bacterivorous Green Alga Reveals Evolutionary Causalities and Consequences of Phago-Mixotrophic Mode of Nutrition.</title>
        <authorList>
            <person name="Burns J.A."/>
            <person name="Paasch A."/>
            <person name="Narechania A."/>
            <person name="Kim E."/>
        </authorList>
    </citation>
    <scope>NUCLEOTIDE SEQUENCE [LARGE SCALE GENOMIC DNA]</scope>
    <source>
        <strain evidence="2 3">PLY_AMNH</strain>
    </source>
</reference>
<sequence>MNGHAQITEALLNNPKVDCDAKDNEGKTVLEMDTSNVVQAALAPPPIGSYGASNPSRHRAAERARQASESKFRREARSRAQAEREPLKSRSEKEPFFNKKYTRLPMPALRAGTAPTASVNLATPTGLPKVSSSQDTAQNYGIRTEQFEASEAASSLAAELESKMEFRPTRKNLAFNLTPRANRQKPSKELILDDDSNSFDSIQDIYTNVRPGPKGSLPRLPVTR</sequence>
<protein>
    <submittedName>
        <fullName evidence="2">Uncharacterized protein</fullName>
    </submittedName>
</protein>
<feature type="compositionally biased region" description="Basic and acidic residues" evidence="1">
    <location>
        <begin position="59"/>
        <end position="97"/>
    </location>
</feature>
<proteinExistence type="predicted"/>
<gene>
    <name evidence="2" type="ORF">CYMTET_42536</name>
</gene>
<evidence type="ECO:0000313" key="2">
    <source>
        <dbReference type="EMBL" id="KAK3247984.1"/>
    </source>
</evidence>
<evidence type="ECO:0000313" key="3">
    <source>
        <dbReference type="Proteomes" id="UP001190700"/>
    </source>
</evidence>
<organism evidence="2 3">
    <name type="scientific">Cymbomonas tetramitiformis</name>
    <dbReference type="NCBI Taxonomy" id="36881"/>
    <lineage>
        <taxon>Eukaryota</taxon>
        <taxon>Viridiplantae</taxon>
        <taxon>Chlorophyta</taxon>
        <taxon>Pyramimonadophyceae</taxon>
        <taxon>Pyramimonadales</taxon>
        <taxon>Pyramimonadaceae</taxon>
        <taxon>Cymbomonas</taxon>
    </lineage>
</organism>
<evidence type="ECO:0000256" key="1">
    <source>
        <dbReference type="SAM" id="MobiDB-lite"/>
    </source>
</evidence>
<keyword evidence="3" id="KW-1185">Reference proteome</keyword>